<feature type="transmembrane region" description="Helical" evidence="1">
    <location>
        <begin position="177"/>
        <end position="195"/>
    </location>
</feature>
<name>A0A7C5P3D1_THELI</name>
<organism evidence="3">
    <name type="scientific">Thermococcus litoralis</name>
    <dbReference type="NCBI Taxonomy" id="2265"/>
    <lineage>
        <taxon>Archaea</taxon>
        <taxon>Methanobacteriati</taxon>
        <taxon>Methanobacteriota</taxon>
        <taxon>Thermococci</taxon>
        <taxon>Thermococcales</taxon>
        <taxon>Thermococcaceae</taxon>
        <taxon>Thermococcus</taxon>
    </lineage>
</organism>
<feature type="transmembrane region" description="Helical" evidence="1">
    <location>
        <begin position="83"/>
        <end position="104"/>
    </location>
</feature>
<dbReference type="Pfam" id="PF05763">
    <property type="entry name" value="DUF835"/>
    <property type="match status" value="1"/>
</dbReference>
<reference evidence="3" key="1">
    <citation type="journal article" date="2020" name="mSystems">
        <title>Genome- and Community-Level Interaction Insights into Carbon Utilization and Element Cycling Functions of Hydrothermarchaeota in Hydrothermal Sediment.</title>
        <authorList>
            <person name="Zhou Z."/>
            <person name="Liu Y."/>
            <person name="Xu W."/>
            <person name="Pan J."/>
            <person name="Luo Z.H."/>
            <person name="Li M."/>
        </authorList>
    </citation>
    <scope>NUCLEOTIDE SEQUENCE [LARGE SCALE GENOMIC DNA]</scope>
    <source>
        <strain evidence="3">HyVt-93</strain>
    </source>
</reference>
<feature type="transmembrane region" description="Helical" evidence="1">
    <location>
        <begin position="50"/>
        <end position="71"/>
    </location>
</feature>
<feature type="domain" description="DUF835" evidence="2">
    <location>
        <begin position="280"/>
        <end position="402"/>
    </location>
</feature>
<dbReference type="InterPro" id="IPR008553">
    <property type="entry name" value="DUF835"/>
</dbReference>
<gene>
    <name evidence="3" type="ORF">ENL40_08550</name>
</gene>
<dbReference type="Proteomes" id="UP000886217">
    <property type="component" value="Unassembled WGS sequence"/>
</dbReference>
<evidence type="ECO:0000259" key="2">
    <source>
        <dbReference type="Pfam" id="PF05763"/>
    </source>
</evidence>
<dbReference type="EMBL" id="DRTU01000345">
    <property type="protein sequence ID" value="HHI01485.1"/>
    <property type="molecule type" value="Genomic_DNA"/>
</dbReference>
<protein>
    <submittedName>
        <fullName evidence="3">DUF835 domain-containing protein</fullName>
    </submittedName>
</protein>
<dbReference type="PANTHER" id="PTHR33531">
    <property type="entry name" value="RUBRERYTHRIN SUBFAMILY"/>
    <property type="match status" value="1"/>
</dbReference>
<keyword evidence="1" id="KW-1133">Transmembrane helix</keyword>
<comment type="caution">
    <text evidence="3">The sequence shown here is derived from an EMBL/GenBank/DDBJ whole genome shotgun (WGS) entry which is preliminary data.</text>
</comment>
<accession>A0A7C5P3D1</accession>
<evidence type="ECO:0000256" key="1">
    <source>
        <dbReference type="SAM" id="Phobius"/>
    </source>
</evidence>
<feature type="transmembrane region" description="Helical" evidence="1">
    <location>
        <begin position="116"/>
        <end position="134"/>
    </location>
</feature>
<keyword evidence="1" id="KW-0812">Transmembrane</keyword>
<dbReference type="AlphaFoldDB" id="A0A7C5P3D1"/>
<evidence type="ECO:0000313" key="3">
    <source>
        <dbReference type="EMBL" id="HHI01485.1"/>
    </source>
</evidence>
<feature type="transmembrane region" description="Helical" evidence="1">
    <location>
        <begin position="141"/>
        <end position="157"/>
    </location>
</feature>
<dbReference type="PANTHER" id="PTHR33531:SF7">
    <property type="entry name" value="HYPOTHETICAL MEMBRANE PROTEIN, CONSERVED"/>
    <property type="match status" value="1"/>
</dbReference>
<proteinExistence type="predicted"/>
<sequence>MNLNLLFTFSFLDFLNWDSSRKTKILKETSKKTINVSNMIDSSRYFYGDLIKVTAMIVFIPFILYALYIGWKKKSRPTIVHAFGWLFLAVALAPRDFPFFWRIFPTTEALFTFQKITLALSGVYIALGVSSLVYVRNPKKLVNLGWLSMILILPPFYEFLGKAFFPESSFRVFTEVIHVAQYGYLLVLLSLITCFSSEEKEFRKFGIIYCMMGVIFLVYPFTKATSLTLRTVDIFLGFLSGIYLLNYLLKVVKSRAEIIIPEKITPHIVEGKKVIIVDREKARLLLSEFENFPVLAFVRGFKYPKSWNVRIVTSVPVENGIPPTNLEFITELCVHYMREAREKGSPGVIYIACLEYLKLYNNFTTILKFLHRLRDYTVIYGGRVIVEIDKRVWNEREVAQLKLLEI</sequence>
<feature type="transmembrane region" description="Helical" evidence="1">
    <location>
        <begin position="202"/>
        <end position="221"/>
    </location>
</feature>
<keyword evidence="1" id="KW-0472">Membrane</keyword>
<feature type="transmembrane region" description="Helical" evidence="1">
    <location>
        <begin position="227"/>
        <end position="249"/>
    </location>
</feature>